<organism evidence="1">
    <name type="scientific">Arundo donax</name>
    <name type="common">Giant reed</name>
    <name type="synonym">Donax arundinaceus</name>
    <dbReference type="NCBI Taxonomy" id="35708"/>
    <lineage>
        <taxon>Eukaryota</taxon>
        <taxon>Viridiplantae</taxon>
        <taxon>Streptophyta</taxon>
        <taxon>Embryophyta</taxon>
        <taxon>Tracheophyta</taxon>
        <taxon>Spermatophyta</taxon>
        <taxon>Magnoliopsida</taxon>
        <taxon>Liliopsida</taxon>
        <taxon>Poales</taxon>
        <taxon>Poaceae</taxon>
        <taxon>PACMAD clade</taxon>
        <taxon>Arundinoideae</taxon>
        <taxon>Arundineae</taxon>
        <taxon>Arundo</taxon>
    </lineage>
</organism>
<sequence length="41" mass="4604">MNLSHGLLGCESLLIQLEALNIFMNTLFQYMFIGISSLQIS</sequence>
<reference evidence="1" key="2">
    <citation type="journal article" date="2015" name="Data Brief">
        <title>Shoot transcriptome of the giant reed, Arundo donax.</title>
        <authorList>
            <person name="Barrero R.A."/>
            <person name="Guerrero F.D."/>
            <person name="Moolhuijzen P."/>
            <person name="Goolsby J.A."/>
            <person name="Tidwell J."/>
            <person name="Bellgard S.E."/>
            <person name="Bellgard M.I."/>
        </authorList>
    </citation>
    <scope>NUCLEOTIDE SEQUENCE</scope>
    <source>
        <tissue evidence="1">Shoot tissue taken approximately 20 cm above the soil surface</tissue>
    </source>
</reference>
<dbReference type="AlphaFoldDB" id="A0A0A9DVZ3"/>
<protein>
    <submittedName>
        <fullName evidence="1">Uncharacterized protein</fullName>
    </submittedName>
</protein>
<name>A0A0A9DVZ3_ARUDO</name>
<accession>A0A0A9DVZ3</accession>
<dbReference type="EMBL" id="GBRH01205929">
    <property type="protein sequence ID" value="JAD91966.1"/>
    <property type="molecule type" value="Transcribed_RNA"/>
</dbReference>
<reference evidence="1" key="1">
    <citation type="submission" date="2014-09" db="EMBL/GenBank/DDBJ databases">
        <authorList>
            <person name="Magalhaes I.L.F."/>
            <person name="Oliveira U."/>
            <person name="Santos F.R."/>
            <person name="Vidigal T.H.D.A."/>
            <person name="Brescovit A.D."/>
            <person name="Santos A.J."/>
        </authorList>
    </citation>
    <scope>NUCLEOTIDE SEQUENCE</scope>
    <source>
        <tissue evidence="1">Shoot tissue taken approximately 20 cm above the soil surface</tissue>
    </source>
</reference>
<evidence type="ECO:0000313" key="1">
    <source>
        <dbReference type="EMBL" id="JAD91966.1"/>
    </source>
</evidence>
<proteinExistence type="predicted"/>